<feature type="non-terminal residue" evidence="1">
    <location>
        <position position="178"/>
    </location>
</feature>
<gene>
    <name evidence="1" type="ORF">PR048_013841</name>
</gene>
<accession>A0ABQ9HTB7</accession>
<dbReference type="EMBL" id="JARBHB010000004">
    <property type="protein sequence ID" value="KAJ8887624.1"/>
    <property type="molecule type" value="Genomic_DNA"/>
</dbReference>
<proteinExistence type="predicted"/>
<reference evidence="1 2" key="1">
    <citation type="submission" date="2023-02" db="EMBL/GenBank/DDBJ databases">
        <title>LHISI_Scaffold_Assembly.</title>
        <authorList>
            <person name="Stuart O.P."/>
            <person name="Cleave R."/>
            <person name="Magrath M.J.L."/>
            <person name="Mikheyev A.S."/>
        </authorList>
    </citation>
    <scope>NUCLEOTIDE SEQUENCE [LARGE SCALE GENOMIC DNA]</scope>
    <source>
        <strain evidence="1">Daus_M_001</strain>
        <tissue evidence="1">Leg muscle</tissue>
    </source>
</reference>
<keyword evidence="2" id="KW-1185">Reference proteome</keyword>
<dbReference type="SUPFAM" id="SSF57903">
    <property type="entry name" value="FYVE/PHD zinc finger"/>
    <property type="match status" value="1"/>
</dbReference>
<protein>
    <submittedName>
        <fullName evidence="1">Uncharacterized protein</fullName>
    </submittedName>
</protein>
<organism evidence="1 2">
    <name type="scientific">Dryococelus australis</name>
    <dbReference type="NCBI Taxonomy" id="614101"/>
    <lineage>
        <taxon>Eukaryota</taxon>
        <taxon>Metazoa</taxon>
        <taxon>Ecdysozoa</taxon>
        <taxon>Arthropoda</taxon>
        <taxon>Hexapoda</taxon>
        <taxon>Insecta</taxon>
        <taxon>Pterygota</taxon>
        <taxon>Neoptera</taxon>
        <taxon>Polyneoptera</taxon>
        <taxon>Phasmatodea</taxon>
        <taxon>Verophasmatodea</taxon>
        <taxon>Anareolatae</taxon>
        <taxon>Phasmatidae</taxon>
        <taxon>Eurycanthinae</taxon>
        <taxon>Dryococelus</taxon>
    </lineage>
</organism>
<evidence type="ECO:0000313" key="1">
    <source>
        <dbReference type="EMBL" id="KAJ8887624.1"/>
    </source>
</evidence>
<dbReference type="Proteomes" id="UP001159363">
    <property type="component" value="Chromosome X"/>
</dbReference>
<name>A0ABQ9HTB7_9NEOP</name>
<evidence type="ECO:0000313" key="2">
    <source>
        <dbReference type="Proteomes" id="UP001159363"/>
    </source>
</evidence>
<dbReference type="InterPro" id="IPR011011">
    <property type="entry name" value="Znf_FYVE_PHD"/>
</dbReference>
<comment type="caution">
    <text evidence="1">The sequence shown here is derived from an EMBL/GenBank/DDBJ whole genome shotgun (WGS) entry which is preliminary data.</text>
</comment>
<sequence length="178" mass="20550">MTEKGSMTYQVFVKWIGDFNQYKPPGPTLLIFDRTKFHLDISIVDKAILQKPAAYFFWEEDPGKPNRNLTKENLPRVFSSIWSKCMTLTNIAIGVRATGIWPITYRAQTLKMNILGKDYFQTLDLNNYSCGFTRLCGVCHVDCVTDMQARRSCNTWVHHECVGLTVDDDENFICPEYD</sequence>